<gene>
    <name evidence="2" type="ORF">A3J59_03815</name>
</gene>
<sequence length="295" mass="33390">MLTLPYLQEVVLVEPGQRLENRFHYYVTGVTDSYEESGPGSFSLVYPGLLDGARDLLPSHATDDLRWFRTLSQTLAGEEMTPKTTGQPANLTEATPYPTGTMADETAFTRLRFEITDSARPAFFAFSFQTLAGIKGIKTRQPIFSITDFRWREFEIRKRIERASADQRSVLRRQYRQGMNRDLNGNQGSVVDCCILAVVTDPFFPAIVKPLPESSRFFCPMASNLESIPWPFYRPDDAELPHASVYVYEVYNKSTGISESPKYLNVVIATYALPDLILEKRRAQMETLSPLVSGE</sequence>
<feature type="region of interest" description="Disordered" evidence="1">
    <location>
        <begin position="79"/>
        <end position="99"/>
    </location>
</feature>
<protein>
    <submittedName>
        <fullName evidence="2">Uncharacterized protein</fullName>
    </submittedName>
</protein>
<proteinExistence type="predicted"/>
<dbReference type="AlphaFoldDB" id="A0A1G1YI56"/>
<dbReference type="Proteomes" id="UP000177310">
    <property type="component" value="Unassembled WGS sequence"/>
</dbReference>
<organism evidence="2 3">
    <name type="scientific">Candidatus Buchananbacteria bacterium RIFCSPHIGHO2_02_FULL_56_16</name>
    <dbReference type="NCBI Taxonomy" id="1797542"/>
    <lineage>
        <taxon>Bacteria</taxon>
        <taxon>Candidatus Buchananiibacteriota</taxon>
    </lineage>
</organism>
<reference evidence="2 3" key="1">
    <citation type="journal article" date="2016" name="Nat. Commun.">
        <title>Thousands of microbial genomes shed light on interconnected biogeochemical processes in an aquifer system.</title>
        <authorList>
            <person name="Anantharaman K."/>
            <person name="Brown C.T."/>
            <person name="Hug L.A."/>
            <person name="Sharon I."/>
            <person name="Castelle C.J."/>
            <person name="Probst A.J."/>
            <person name="Thomas B.C."/>
            <person name="Singh A."/>
            <person name="Wilkins M.J."/>
            <person name="Karaoz U."/>
            <person name="Brodie E.L."/>
            <person name="Williams K.H."/>
            <person name="Hubbard S.S."/>
            <person name="Banfield J.F."/>
        </authorList>
    </citation>
    <scope>NUCLEOTIDE SEQUENCE [LARGE SCALE GENOMIC DNA]</scope>
</reference>
<accession>A0A1G1YI56</accession>
<name>A0A1G1YI56_9BACT</name>
<dbReference type="EMBL" id="MHIL01000010">
    <property type="protein sequence ID" value="OGY52018.1"/>
    <property type="molecule type" value="Genomic_DNA"/>
</dbReference>
<comment type="caution">
    <text evidence="2">The sequence shown here is derived from an EMBL/GenBank/DDBJ whole genome shotgun (WGS) entry which is preliminary data.</text>
</comment>
<feature type="compositionally biased region" description="Polar residues" evidence="1">
    <location>
        <begin position="82"/>
        <end position="93"/>
    </location>
</feature>
<evidence type="ECO:0000313" key="3">
    <source>
        <dbReference type="Proteomes" id="UP000177310"/>
    </source>
</evidence>
<dbReference type="STRING" id="1797542.A3J59_03815"/>
<evidence type="ECO:0000313" key="2">
    <source>
        <dbReference type="EMBL" id="OGY52018.1"/>
    </source>
</evidence>
<evidence type="ECO:0000256" key="1">
    <source>
        <dbReference type="SAM" id="MobiDB-lite"/>
    </source>
</evidence>